<dbReference type="VEuPathDB" id="VectorBase:GAUT036144"/>
<dbReference type="EnsemblMetazoa" id="GAUT036144-RA">
    <property type="protein sequence ID" value="GAUT036144-PA"/>
    <property type="gene ID" value="GAUT036144"/>
</dbReference>
<proteinExistence type="predicted"/>
<organism evidence="7 8">
    <name type="scientific">Glossina austeni</name>
    <name type="common">Savannah tsetse fly</name>
    <dbReference type="NCBI Taxonomy" id="7395"/>
    <lineage>
        <taxon>Eukaryota</taxon>
        <taxon>Metazoa</taxon>
        <taxon>Ecdysozoa</taxon>
        <taxon>Arthropoda</taxon>
        <taxon>Hexapoda</taxon>
        <taxon>Insecta</taxon>
        <taxon>Pterygota</taxon>
        <taxon>Neoptera</taxon>
        <taxon>Endopterygota</taxon>
        <taxon>Diptera</taxon>
        <taxon>Brachycera</taxon>
        <taxon>Muscomorpha</taxon>
        <taxon>Hippoboscoidea</taxon>
        <taxon>Glossinidae</taxon>
        <taxon>Glossina</taxon>
    </lineage>
</organism>
<keyword evidence="4" id="KW-0862">Zinc</keyword>
<dbReference type="Proteomes" id="UP000078200">
    <property type="component" value="Unassembled WGS sequence"/>
</dbReference>
<keyword evidence="2" id="KW-0677">Repeat</keyword>
<evidence type="ECO:0000259" key="6">
    <source>
        <dbReference type="PROSITE" id="PS00028"/>
    </source>
</evidence>
<dbReference type="Gene3D" id="3.30.160.60">
    <property type="entry name" value="Classic Zinc Finger"/>
    <property type="match status" value="1"/>
</dbReference>
<dbReference type="PROSITE" id="PS00028">
    <property type="entry name" value="ZINC_FINGER_C2H2_1"/>
    <property type="match status" value="1"/>
</dbReference>
<evidence type="ECO:0000256" key="2">
    <source>
        <dbReference type="ARBA" id="ARBA00022737"/>
    </source>
</evidence>
<dbReference type="SMART" id="SM00355">
    <property type="entry name" value="ZnF_C2H2"/>
    <property type="match status" value="10"/>
</dbReference>
<evidence type="ECO:0000256" key="4">
    <source>
        <dbReference type="ARBA" id="ARBA00022833"/>
    </source>
</evidence>
<dbReference type="GO" id="GO:0008270">
    <property type="term" value="F:zinc ion binding"/>
    <property type="evidence" value="ECO:0007669"/>
    <property type="project" value="UniProtKB-KW"/>
</dbReference>
<dbReference type="STRING" id="7395.A0A1A9VG59"/>
<evidence type="ECO:0000256" key="5">
    <source>
        <dbReference type="SAM" id="MobiDB-lite"/>
    </source>
</evidence>
<evidence type="ECO:0000313" key="8">
    <source>
        <dbReference type="Proteomes" id="UP000078200"/>
    </source>
</evidence>
<keyword evidence="8" id="KW-1185">Reference proteome</keyword>
<keyword evidence="1" id="KW-0479">Metal-binding</keyword>
<feature type="region of interest" description="Disordered" evidence="5">
    <location>
        <begin position="376"/>
        <end position="510"/>
    </location>
</feature>
<evidence type="ECO:0000256" key="1">
    <source>
        <dbReference type="ARBA" id="ARBA00022723"/>
    </source>
</evidence>
<name>A0A1A9VG59_GLOAU</name>
<dbReference type="PANTHER" id="PTHR24403">
    <property type="entry name" value="ZINC FINGER PROTEIN"/>
    <property type="match status" value="1"/>
</dbReference>
<feature type="compositionally biased region" description="Basic and acidic residues" evidence="5">
    <location>
        <begin position="436"/>
        <end position="447"/>
    </location>
</feature>
<dbReference type="PANTHER" id="PTHR24403:SF67">
    <property type="entry name" value="FI01116P-RELATED"/>
    <property type="match status" value="1"/>
</dbReference>
<evidence type="ECO:0000256" key="3">
    <source>
        <dbReference type="ARBA" id="ARBA00022771"/>
    </source>
</evidence>
<protein>
    <recommendedName>
        <fullName evidence="6">C2H2-type domain-containing protein</fullName>
    </recommendedName>
</protein>
<evidence type="ECO:0000313" key="7">
    <source>
        <dbReference type="EnsemblMetazoa" id="GAUT036144-PA"/>
    </source>
</evidence>
<feature type="compositionally biased region" description="Polar residues" evidence="5">
    <location>
        <begin position="381"/>
        <end position="396"/>
    </location>
</feature>
<feature type="domain" description="C2H2-type" evidence="6">
    <location>
        <begin position="1190"/>
        <end position="1211"/>
    </location>
</feature>
<dbReference type="InterPro" id="IPR013087">
    <property type="entry name" value="Znf_C2H2_type"/>
</dbReference>
<keyword evidence="3" id="KW-0863">Zinc-finger</keyword>
<feature type="compositionally biased region" description="Polar residues" evidence="5">
    <location>
        <begin position="490"/>
        <end position="510"/>
    </location>
</feature>
<accession>A0A1A9VG59</accession>
<reference evidence="7" key="1">
    <citation type="submission" date="2020-05" db="UniProtKB">
        <authorList>
            <consortium name="EnsemblMetazoa"/>
        </authorList>
    </citation>
    <scope>IDENTIFICATION</scope>
    <source>
        <strain evidence="7">TTRI</strain>
    </source>
</reference>
<sequence>MDQILNPLNIDLTETSHVMNEFDVVALSLSEGEKKKSFKGRSNFLNEEAESDVNNRKLTTKKKICSPWLPVMETISLDSSASEDDTVIYDDSEAENNFKKLFANLAAETNIVQSQQQEEEVAVLTNLKNGNSEHSKNISGIVNKSIHGNEVHQNQSINNHSLAQSFTDDISIEELLASLESFNQGHQLEDFQLQPNIQTFQTQQKCKASTSEEGPHKNVINNYYTFLENAQTLPGTVIRNTIRPVNHLPSETNPIISNNFTPQTITNGLFPANFLNSNQYSTTNGIPHQFFYPANINTYMGQPNRAMQPKLNMSDPRVLKHMQRIQSSPLPSIVAANLQSSIPHFEFQRNHERASINNYQTNYPVTATALLQLAGDYNGQPRKSNNGSTGRRSSITYGEYKRRKAEEQKKNIDQLNEERERKEAEKQAKDTLAAQKIEKQELDKQQDQTRSIPHTKLKGQFQIRSILHRQLKDNEDEMQAPSDEYKRNSDSTNGTTNQTTNVSPTIQISGSPTLAKANNITETFLHTTSTVKANNETEQLRHPTSTAIDKVYKTLECTVKGYSQFEHFTPKLLGGKRRSSINARSIIAKQLDVINSPIKRNPKRKRHSDIKKDVHVLRTADSNDSNARTTPAPDTINRKHKYALESRQMNVNSPGLVEQQLLKEPGPFQKSFKQSHIDIGPTGCTELDVSLLGMGHPLLQNDGDGNITGDIKDCGTTNNNDYEMTELNTFFCVLCPSKPSDITNHYIRKHKTESYVSRLTAAKLNDLILRINFAEFQGFSDCHLARFKVTCPFCEDIIIHRFSSLYDHFSKHTGEYAYMCCQCLFNKPFRVDIQSHQQNSRKCRKANLRIVYRYPPNATVIYLYYCSICNYVQLNEANVFKHLREHHNPRETAEGNVQKCILTAIPQVASNTQICERTSSLTSTDSKSNEEMIDVLQKELKSAGETVDADERYAEDTEIKEEVKNPKLFQDHAKQNPFLMTVVHCPISTDASATITRMSSKVPKQDLPKQDLRQLIKCEEGIDDQLSQYSEPVKYTQCAPILNESRFTYRLLPANGTYLGLYKCMAHDCYFSSNKVEDILFHLKNHANSECRPIEYIQCAYCVLRFGECNTAEELIKHILLKHQYSVYQCSICSYRSCDASNVCTHQQLTHPYTPNNWYIYLCANQIITYKQKKAYLIANKAKYIQKISCPYCSSGFFATYHLQRHIELFHKISNFNPGTLKCFSCIYCRTSDKDQKGLRNHLALYHPSELPVMCDHNVTTDFMMDSVQSLKLVNLAVRVPPHLLKDVSDNRSCEDCQAVIPIPGVPSEELFRCPESTCADPSSLYESWLGLPKLRHSPLSYYCSHCPLANQLINVDAFETHFEKHHHHHIYIWFHCLHYFKYEDGLKTHAGIVHQSGDMRLEQIRYKLLYTYKFLIHTELCIEPMMSLSELLKVLDKKLKESEEIYHYA</sequence>
<dbReference type="GO" id="GO:0010468">
    <property type="term" value="P:regulation of gene expression"/>
    <property type="evidence" value="ECO:0007669"/>
    <property type="project" value="TreeGrafter"/>
</dbReference>
<feature type="compositionally biased region" description="Basic and acidic residues" evidence="5">
    <location>
        <begin position="404"/>
        <end position="429"/>
    </location>
</feature>
<dbReference type="GO" id="GO:0005634">
    <property type="term" value="C:nucleus"/>
    <property type="evidence" value="ECO:0007669"/>
    <property type="project" value="TreeGrafter"/>
</dbReference>
<dbReference type="InterPro" id="IPR050688">
    <property type="entry name" value="Zinc_finger/UBP_domain"/>
</dbReference>